<feature type="region of interest" description="Disordered" evidence="1">
    <location>
        <begin position="1"/>
        <end position="72"/>
    </location>
</feature>
<accession>A0A9W8YCQ8</accession>
<proteinExistence type="predicted"/>
<evidence type="ECO:0000313" key="3">
    <source>
        <dbReference type="Proteomes" id="UP001140560"/>
    </source>
</evidence>
<comment type="caution">
    <text evidence="2">The sequence shown here is derived from an EMBL/GenBank/DDBJ whole genome shotgun (WGS) entry which is preliminary data.</text>
</comment>
<organism evidence="2 3">
    <name type="scientific">Neocucurbitaria cava</name>
    <dbReference type="NCBI Taxonomy" id="798079"/>
    <lineage>
        <taxon>Eukaryota</taxon>
        <taxon>Fungi</taxon>
        <taxon>Dikarya</taxon>
        <taxon>Ascomycota</taxon>
        <taxon>Pezizomycotina</taxon>
        <taxon>Dothideomycetes</taxon>
        <taxon>Pleosporomycetidae</taxon>
        <taxon>Pleosporales</taxon>
        <taxon>Pleosporineae</taxon>
        <taxon>Cucurbitariaceae</taxon>
        <taxon>Neocucurbitaria</taxon>
    </lineage>
</organism>
<evidence type="ECO:0000256" key="1">
    <source>
        <dbReference type="SAM" id="MobiDB-lite"/>
    </source>
</evidence>
<gene>
    <name evidence="2" type="ORF">N0V83_003924</name>
</gene>
<reference evidence="2" key="1">
    <citation type="submission" date="2022-10" db="EMBL/GenBank/DDBJ databases">
        <title>Tapping the CABI collections for fungal endophytes: first genome assemblies for Collariella, Neodidymelliopsis, Ascochyta clinopodiicola, Didymella pomorum, Didymosphaeria variabile, Neocosmospora piperis and Neocucurbitaria cava.</title>
        <authorList>
            <person name="Hill R."/>
        </authorList>
    </citation>
    <scope>NUCLEOTIDE SEQUENCE</scope>
    <source>
        <strain evidence="2">IMI 356814</strain>
    </source>
</reference>
<keyword evidence="3" id="KW-1185">Reference proteome</keyword>
<feature type="compositionally biased region" description="Acidic residues" evidence="1">
    <location>
        <begin position="51"/>
        <end position="64"/>
    </location>
</feature>
<name>A0A9W8YCQ8_9PLEO</name>
<dbReference type="Proteomes" id="UP001140560">
    <property type="component" value="Unassembled WGS sequence"/>
</dbReference>
<protein>
    <submittedName>
        <fullName evidence="2">Uncharacterized protein</fullName>
    </submittedName>
</protein>
<dbReference type="AlphaFoldDB" id="A0A9W8YCQ8"/>
<sequence length="167" mass="19227">MDNKSAANKSEPPSHHDAEAIQPSLRRVSSEDTERPPSAQQLDRDRGEQADASDSDGLEDDENDPADKIADFDWDDLHERYHQAVDKCHGQETELMQEWETLMTFFRTWAQSGHQHETDRTYSRLRTRMTYVQHSEANLEKTRNHYISVVRAFESALNLLRANGLSG</sequence>
<dbReference type="EMBL" id="JAPEUY010000006">
    <property type="protein sequence ID" value="KAJ4372151.1"/>
    <property type="molecule type" value="Genomic_DNA"/>
</dbReference>
<dbReference type="OrthoDB" id="5335351at2759"/>
<evidence type="ECO:0000313" key="2">
    <source>
        <dbReference type="EMBL" id="KAJ4372151.1"/>
    </source>
</evidence>